<dbReference type="PANTHER" id="PTHR43684:SF1">
    <property type="entry name" value="ENOYL-COA DELTA ISOMERASE 2"/>
    <property type="match status" value="1"/>
</dbReference>
<dbReference type="SUPFAM" id="SSF52096">
    <property type="entry name" value="ClpP/crotonase"/>
    <property type="match status" value="1"/>
</dbReference>
<comment type="similarity">
    <text evidence="2">Belongs to the enoyl-CoA hydratase/isomerase family.</text>
</comment>
<keyword evidence="4 5" id="KW-0413">Isomerase</keyword>
<dbReference type="InterPro" id="IPR001753">
    <property type="entry name" value="Enoyl-CoA_hydra/iso"/>
</dbReference>
<keyword evidence="6" id="KW-1185">Reference proteome</keyword>
<dbReference type="GO" id="GO:0004165">
    <property type="term" value="F:delta(3)-delta(2)-enoyl-CoA isomerase activity"/>
    <property type="evidence" value="ECO:0007669"/>
    <property type="project" value="UniProtKB-ARBA"/>
</dbReference>
<dbReference type="InterPro" id="IPR014748">
    <property type="entry name" value="Enoyl-CoA_hydra_C"/>
</dbReference>
<dbReference type="Gene3D" id="3.90.226.10">
    <property type="entry name" value="2-enoyl-CoA Hydratase, Chain A, domain 1"/>
    <property type="match status" value="1"/>
</dbReference>
<sequence>MEQILTQLKGKVLEITLNRPDKKNALTLQMYSELTTVLKAADQDEKVNAILLSGAGDSFCSGNDIADFVAAGDSPDTVNTILGFLHALADFSKPVVIAVHGDAVGIGTTMMLHCDLVIAATNLRCKMPFVQLGLIPEAGSTLLLPNMIGHRHAFELLVEGTSFDAQRAFEVGLVNKTVSESDLLAVAQGKAEGLANLPQKSVRNSKHLLKKEYLQQLHRVIDEEGSLFYESLFSEEARQALMGFLQK</sequence>
<dbReference type="Pfam" id="PF00378">
    <property type="entry name" value="ECH_1"/>
    <property type="match status" value="1"/>
</dbReference>
<dbReference type="PANTHER" id="PTHR43684">
    <property type="match status" value="1"/>
</dbReference>
<evidence type="ECO:0000256" key="1">
    <source>
        <dbReference type="ARBA" id="ARBA00004275"/>
    </source>
</evidence>
<evidence type="ECO:0000256" key="3">
    <source>
        <dbReference type="ARBA" id="ARBA00023140"/>
    </source>
</evidence>
<dbReference type="EMBL" id="AAOW01000001">
    <property type="protein sequence ID" value="EAR63100.1"/>
    <property type="molecule type" value="Genomic_DNA"/>
</dbReference>
<dbReference type="CDD" id="cd06558">
    <property type="entry name" value="crotonase-like"/>
    <property type="match status" value="1"/>
</dbReference>
<accession>A0A7U8GUE3</accession>
<evidence type="ECO:0000256" key="2">
    <source>
        <dbReference type="ARBA" id="ARBA00005254"/>
    </source>
</evidence>
<protein>
    <submittedName>
        <fullName evidence="5">Enoyl-CoA hydratase/isomerase family protein</fullName>
    </submittedName>
</protein>
<evidence type="ECO:0000313" key="5">
    <source>
        <dbReference type="EMBL" id="EAR63100.1"/>
    </source>
</evidence>
<keyword evidence="3" id="KW-0576">Peroxisome</keyword>
<comment type="caution">
    <text evidence="5">The sequence shown here is derived from an EMBL/GenBank/DDBJ whole genome shotgun (WGS) entry which is preliminary data.</text>
</comment>
<evidence type="ECO:0000313" key="6">
    <source>
        <dbReference type="Proteomes" id="UP000002171"/>
    </source>
</evidence>
<organism evidence="5 6">
    <name type="scientific">Neptuniibacter caesariensis</name>
    <dbReference type="NCBI Taxonomy" id="207954"/>
    <lineage>
        <taxon>Bacteria</taxon>
        <taxon>Pseudomonadati</taxon>
        <taxon>Pseudomonadota</taxon>
        <taxon>Gammaproteobacteria</taxon>
        <taxon>Oceanospirillales</taxon>
        <taxon>Oceanospirillaceae</taxon>
        <taxon>Neptuniibacter</taxon>
    </lineage>
</organism>
<gene>
    <name evidence="5" type="ORF">MED92_08271</name>
</gene>
<comment type="subcellular location">
    <subcellularLocation>
        <location evidence="1">Peroxisome</location>
    </subcellularLocation>
</comment>
<proteinExistence type="inferred from homology"/>
<dbReference type="Gene3D" id="1.10.12.10">
    <property type="entry name" value="Lyase 2-enoyl-coa Hydratase, Chain A, domain 2"/>
    <property type="match status" value="1"/>
</dbReference>
<reference evidence="5 6" key="1">
    <citation type="submission" date="2006-02" db="EMBL/GenBank/DDBJ databases">
        <authorList>
            <person name="Pinhassi J."/>
            <person name="Pedros-Alio C."/>
            <person name="Ferriera S."/>
            <person name="Johnson J."/>
            <person name="Kravitz S."/>
            <person name="Halpern A."/>
            <person name="Remington K."/>
            <person name="Beeson K."/>
            <person name="Tran B."/>
            <person name="Rogers Y.-H."/>
            <person name="Friedman R."/>
            <person name="Venter J.C."/>
        </authorList>
    </citation>
    <scope>NUCLEOTIDE SEQUENCE [LARGE SCALE GENOMIC DNA]</scope>
    <source>
        <strain evidence="5 6">MED92</strain>
    </source>
</reference>
<dbReference type="Proteomes" id="UP000002171">
    <property type="component" value="Unassembled WGS sequence"/>
</dbReference>
<name>A0A7U8GUE3_NEPCE</name>
<dbReference type="InterPro" id="IPR051053">
    <property type="entry name" value="ECH/Chromodomain_protein"/>
</dbReference>
<evidence type="ECO:0000256" key="4">
    <source>
        <dbReference type="ARBA" id="ARBA00023235"/>
    </source>
</evidence>
<dbReference type="AlphaFoldDB" id="A0A7U8GUE3"/>
<dbReference type="InterPro" id="IPR029045">
    <property type="entry name" value="ClpP/crotonase-like_dom_sf"/>
</dbReference>